<reference evidence="5 6" key="1">
    <citation type="submission" date="2024-09" db="EMBL/GenBank/DDBJ databases">
        <title>Rethinking Asexuality: The Enigmatic Case of Functional Sexual Genes in Lepraria (Stereocaulaceae).</title>
        <authorList>
            <person name="Doellman M."/>
            <person name="Sun Y."/>
            <person name="Barcenas-Pena A."/>
            <person name="Lumbsch H.T."/>
            <person name="Grewe F."/>
        </authorList>
    </citation>
    <scope>NUCLEOTIDE SEQUENCE [LARGE SCALE GENOMIC DNA]</scope>
    <source>
        <strain evidence="5 6">Mercado 3170</strain>
    </source>
</reference>
<feature type="region of interest" description="Disordered" evidence="3">
    <location>
        <begin position="142"/>
        <end position="198"/>
    </location>
</feature>
<keyword evidence="1" id="KW-0443">Lipid metabolism</keyword>
<evidence type="ECO:0000313" key="5">
    <source>
        <dbReference type="EMBL" id="KAL2039754.1"/>
    </source>
</evidence>
<dbReference type="InterPro" id="IPR002641">
    <property type="entry name" value="PNPLA_dom"/>
</dbReference>
<sequence length="606" mass="67909">MEPSGLRRRDTTKGTPLRILSLDGGGVRGYSMLILLHDFMHKTYTECHDGEPPEPDQVPKPCDYFDLIAGVGTGGLIAIMLGRLRMNTKDCMRVYVQMTRKVFETDKTIAKIPYKSTLFKASMLEEAIKTCVRSFEHERDVAPEDEYRDMPMSPSSFSRSASVRSDKNGMPRTSTSSTSNRFSGLSSDSWTALGDPNAPLEDLRRERRTKTAVIAVLKGHNERDATTVLLRSYPSRTQPAIESECTIWQAGRATSATKLAFKEIRIGTSTFLDEGYGLVNLDKTPTYNPAPQILEEALVNEWPGQTIGLFLSIGTGKRPGGTQNSQAEWWEGFAGGLGSFAEAKRRLIAKIEGCEKTHKEMLSTHLPRRGIKPDNYLRLNVEVGVGEFGMNEWNRLADISNSTQFYLSTPAVKVMLNNGAMEMAKVEAMRRRTAEKVQRANDSYERNYEQRNYEQQSYIPPSEPAAIELPSGDEPPLVPRPLSRPGPRFPGTQPQRHPYQRASTPGDKFTVMSSDEYPRPSDSLGLPSSEEQSYRGSNEYRRSDSLRRQEAPPLPPKTPIQLHDPRTARRHNSNPHPRGNVSLPYPDTDGPPPMVNMARKPEHVPR</sequence>
<dbReference type="Gene3D" id="3.40.1090.10">
    <property type="entry name" value="Cytosolic phospholipase A2 catalytic domain"/>
    <property type="match status" value="1"/>
</dbReference>
<dbReference type="PROSITE" id="PS51635">
    <property type="entry name" value="PNPLA"/>
    <property type="match status" value="1"/>
</dbReference>
<organism evidence="5 6">
    <name type="scientific">Stereocaulon virgatum</name>
    <dbReference type="NCBI Taxonomy" id="373712"/>
    <lineage>
        <taxon>Eukaryota</taxon>
        <taxon>Fungi</taxon>
        <taxon>Dikarya</taxon>
        <taxon>Ascomycota</taxon>
        <taxon>Pezizomycotina</taxon>
        <taxon>Lecanoromycetes</taxon>
        <taxon>OSLEUM clade</taxon>
        <taxon>Lecanoromycetidae</taxon>
        <taxon>Lecanorales</taxon>
        <taxon>Lecanorineae</taxon>
        <taxon>Stereocaulaceae</taxon>
        <taxon>Stereocaulon</taxon>
    </lineage>
</organism>
<dbReference type="PANTHER" id="PTHR24185">
    <property type="entry name" value="CALCIUM-INDEPENDENT PHOSPHOLIPASE A2-GAMMA"/>
    <property type="match status" value="1"/>
</dbReference>
<comment type="caution">
    <text evidence="5">The sequence shown here is derived from an EMBL/GenBank/DDBJ whole genome shotgun (WGS) entry which is preliminary data.</text>
</comment>
<name>A0ABR4A4T6_9LECA</name>
<comment type="caution">
    <text evidence="2">Lacks conserved residue(s) required for the propagation of feature annotation.</text>
</comment>
<accession>A0ABR4A4T6</accession>
<feature type="domain" description="PNPLA" evidence="4">
    <location>
        <begin position="20"/>
        <end position="287"/>
    </location>
</feature>
<feature type="compositionally biased region" description="Low complexity" evidence="3">
    <location>
        <begin position="173"/>
        <end position="187"/>
    </location>
</feature>
<feature type="compositionally biased region" description="Basic and acidic residues" evidence="3">
    <location>
        <begin position="437"/>
        <end position="452"/>
    </location>
</feature>
<dbReference type="EMBL" id="JBEFKJ010000024">
    <property type="protein sequence ID" value="KAL2039754.1"/>
    <property type="molecule type" value="Genomic_DNA"/>
</dbReference>
<dbReference type="InterPro" id="IPR016035">
    <property type="entry name" value="Acyl_Trfase/lysoPLipase"/>
</dbReference>
<feature type="compositionally biased region" description="Pro residues" evidence="3">
    <location>
        <begin position="476"/>
        <end position="488"/>
    </location>
</feature>
<evidence type="ECO:0000256" key="2">
    <source>
        <dbReference type="PROSITE-ProRule" id="PRU01161"/>
    </source>
</evidence>
<evidence type="ECO:0000259" key="4">
    <source>
        <dbReference type="PROSITE" id="PS51635"/>
    </source>
</evidence>
<feature type="region of interest" description="Disordered" evidence="3">
    <location>
        <begin position="437"/>
        <end position="606"/>
    </location>
</feature>
<feature type="compositionally biased region" description="Low complexity" evidence="3">
    <location>
        <begin position="150"/>
        <end position="163"/>
    </location>
</feature>
<dbReference type="Pfam" id="PF01734">
    <property type="entry name" value="Patatin"/>
    <property type="match status" value="1"/>
</dbReference>
<proteinExistence type="predicted"/>
<feature type="compositionally biased region" description="Basic and acidic residues" evidence="3">
    <location>
        <begin position="538"/>
        <end position="550"/>
    </location>
</feature>
<protein>
    <recommendedName>
        <fullName evidence="4">PNPLA domain-containing protein</fullName>
    </recommendedName>
</protein>
<dbReference type="SUPFAM" id="SSF52151">
    <property type="entry name" value="FabD/lysophospholipase-like"/>
    <property type="match status" value="1"/>
</dbReference>
<dbReference type="PANTHER" id="PTHR24185:SF4">
    <property type="entry name" value="SERINE HYDROLASE, PUTATIVE (AFU_ORTHOLOGUE AFUA_2G07870)-RELATED"/>
    <property type="match status" value="1"/>
</dbReference>
<evidence type="ECO:0000256" key="3">
    <source>
        <dbReference type="SAM" id="MobiDB-lite"/>
    </source>
</evidence>
<evidence type="ECO:0000313" key="6">
    <source>
        <dbReference type="Proteomes" id="UP001590950"/>
    </source>
</evidence>
<gene>
    <name evidence="5" type="ORF">N7G274_007613</name>
</gene>
<evidence type="ECO:0000256" key="1">
    <source>
        <dbReference type="ARBA" id="ARBA00023098"/>
    </source>
</evidence>
<dbReference type="Proteomes" id="UP001590950">
    <property type="component" value="Unassembled WGS sequence"/>
</dbReference>
<feature type="short sequence motif" description="GXGXXG" evidence="2">
    <location>
        <begin position="24"/>
        <end position="29"/>
    </location>
</feature>
<keyword evidence="6" id="KW-1185">Reference proteome</keyword>